<comment type="caution">
    <text evidence="2">The sequence shown here is derived from an EMBL/GenBank/DDBJ whole genome shotgun (WGS) entry which is preliminary data.</text>
</comment>
<dbReference type="OrthoDB" id="2590756at2759"/>
<feature type="transmembrane region" description="Helical" evidence="1">
    <location>
        <begin position="75"/>
        <end position="91"/>
    </location>
</feature>
<sequence>MPLNHLGFHLHLLIETPAAIGFILAPSSTLSTTQPHAHAALRQYGLLLLATNLIVLATLQLLLLLDDDDDDDSSIFVVVPPAAASVVVLLRRRVAAALALYHVGPCLRALCRLRITPSSSSSSSSGTTTTILAHPLLHLVAHGFCLLALLWDAFCRSC</sequence>
<keyword evidence="1" id="KW-1133">Transmembrane helix</keyword>
<reference evidence="2 3" key="2">
    <citation type="journal article" date="2017" name="Sci. Rep.">
        <title>Ant-infecting Ophiocordyceps genomes reveal a high diversity of potential behavioral manipulation genes and a possible major role for enterotoxins.</title>
        <authorList>
            <person name="de Bekker C."/>
            <person name="Ohm R.A."/>
            <person name="Evans H.C."/>
            <person name="Brachmann A."/>
            <person name="Hughes D.P."/>
        </authorList>
    </citation>
    <scope>NUCLEOTIDE SEQUENCE [LARGE SCALE GENOMIC DNA]</scope>
    <source>
        <strain evidence="2 3">SC16a</strain>
    </source>
</reference>
<dbReference type="Proteomes" id="UP000037136">
    <property type="component" value="Unassembled WGS sequence"/>
</dbReference>
<dbReference type="AlphaFoldDB" id="A0A2A9PI31"/>
<gene>
    <name evidence="2" type="ORF">XA68_18356</name>
</gene>
<name>A0A2A9PI31_OPHUN</name>
<feature type="transmembrane region" description="Helical" evidence="1">
    <location>
        <begin position="46"/>
        <end position="63"/>
    </location>
</feature>
<proteinExistence type="predicted"/>
<keyword evidence="1" id="KW-0472">Membrane</keyword>
<accession>A0A2A9PI31</accession>
<protein>
    <submittedName>
        <fullName evidence="2">Uncharacterized protein</fullName>
    </submittedName>
</protein>
<keyword evidence="1" id="KW-0812">Transmembrane</keyword>
<organism evidence="2 3">
    <name type="scientific">Ophiocordyceps unilateralis</name>
    <name type="common">Zombie-ant fungus</name>
    <name type="synonym">Torrubia unilateralis</name>
    <dbReference type="NCBI Taxonomy" id="268505"/>
    <lineage>
        <taxon>Eukaryota</taxon>
        <taxon>Fungi</taxon>
        <taxon>Dikarya</taxon>
        <taxon>Ascomycota</taxon>
        <taxon>Pezizomycotina</taxon>
        <taxon>Sordariomycetes</taxon>
        <taxon>Hypocreomycetidae</taxon>
        <taxon>Hypocreales</taxon>
        <taxon>Ophiocordycipitaceae</taxon>
        <taxon>Ophiocordyceps</taxon>
    </lineage>
</organism>
<evidence type="ECO:0000256" key="1">
    <source>
        <dbReference type="SAM" id="Phobius"/>
    </source>
</evidence>
<dbReference type="EMBL" id="LAZP02000093">
    <property type="protein sequence ID" value="PFH61039.1"/>
    <property type="molecule type" value="Genomic_DNA"/>
</dbReference>
<evidence type="ECO:0000313" key="2">
    <source>
        <dbReference type="EMBL" id="PFH61039.1"/>
    </source>
</evidence>
<keyword evidence="3" id="KW-1185">Reference proteome</keyword>
<evidence type="ECO:0000313" key="3">
    <source>
        <dbReference type="Proteomes" id="UP000037136"/>
    </source>
</evidence>
<feature type="transmembrane region" description="Helical" evidence="1">
    <location>
        <begin position="6"/>
        <end position="25"/>
    </location>
</feature>
<reference evidence="2 3" key="1">
    <citation type="journal article" date="2015" name="BMC Genomics">
        <title>Gene expression during zombie ant biting behavior reflects the complexity underlying fungal parasitic behavioral manipulation.</title>
        <authorList>
            <person name="de Bekker C."/>
            <person name="Ohm R.A."/>
            <person name="Loreto R.G."/>
            <person name="Sebastian A."/>
            <person name="Albert I."/>
            <person name="Merrow M."/>
            <person name="Brachmann A."/>
            <person name="Hughes D.P."/>
        </authorList>
    </citation>
    <scope>NUCLEOTIDE SEQUENCE [LARGE SCALE GENOMIC DNA]</scope>
    <source>
        <strain evidence="2 3">SC16a</strain>
    </source>
</reference>